<dbReference type="EMBL" id="QGKX02001347">
    <property type="protein sequence ID" value="KAF3523851.1"/>
    <property type="molecule type" value="Genomic_DNA"/>
</dbReference>
<organism evidence="1 2">
    <name type="scientific">Brassica cretica</name>
    <name type="common">Mustard</name>
    <dbReference type="NCBI Taxonomy" id="69181"/>
    <lineage>
        <taxon>Eukaryota</taxon>
        <taxon>Viridiplantae</taxon>
        <taxon>Streptophyta</taxon>
        <taxon>Embryophyta</taxon>
        <taxon>Tracheophyta</taxon>
        <taxon>Spermatophyta</taxon>
        <taxon>Magnoliopsida</taxon>
        <taxon>eudicotyledons</taxon>
        <taxon>Gunneridae</taxon>
        <taxon>Pentapetalae</taxon>
        <taxon>rosids</taxon>
        <taxon>malvids</taxon>
        <taxon>Brassicales</taxon>
        <taxon>Brassicaceae</taxon>
        <taxon>Brassiceae</taxon>
        <taxon>Brassica</taxon>
    </lineage>
</organism>
<sequence>MVAAVASACSVWEAFQALCDVVYNPGLLVLHRRRHENSRHPRKRGEPHLPVTIVEGENGIRFLMIPKTSSGMCRV</sequence>
<comment type="caution">
    <text evidence="1">The sequence shown here is derived from an EMBL/GenBank/DDBJ whole genome shotgun (WGS) entry which is preliminary data.</text>
</comment>
<name>A0A8S9PW28_BRACR</name>
<accession>A0A8S9PW28</accession>
<dbReference type="AlphaFoldDB" id="A0A8S9PW28"/>
<gene>
    <name evidence="1" type="ORF">F2Q69_00049356</name>
</gene>
<reference evidence="1" key="1">
    <citation type="submission" date="2019-12" db="EMBL/GenBank/DDBJ databases">
        <title>Genome sequencing and annotation of Brassica cretica.</title>
        <authorList>
            <person name="Studholme D.J."/>
            <person name="Sarris P."/>
        </authorList>
    </citation>
    <scope>NUCLEOTIDE SEQUENCE</scope>
    <source>
        <strain evidence="1">PFS-109/04</strain>
        <tissue evidence="1">Leaf</tissue>
    </source>
</reference>
<dbReference type="Proteomes" id="UP000712600">
    <property type="component" value="Unassembled WGS sequence"/>
</dbReference>
<evidence type="ECO:0000313" key="1">
    <source>
        <dbReference type="EMBL" id="KAF3523851.1"/>
    </source>
</evidence>
<proteinExistence type="predicted"/>
<protein>
    <submittedName>
        <fullName evidence="1">Uncharacterized protein</fullName>
    </submittedName>
</protein>
<evidence type="ECO:0000313" key="2">
    <source>
        <dbReference type="Proteomes" id="UP000712600"/>
    </source>
</evidence>